<keyword evidence="2" id="KW-1185">Reference proteome</keyword>
<dbReference type="EMBL" id="VHJK01000001">
    <property type="protein sequence ID" value="TRD11947.1"/>
    <property type="molecule type" value="Genomic_DNA"/>
</dbReference>
<organism evidence="1 2">
    <name type="scientific">Erythrobacter insulae</name>
    <dbReference type="NCBI Taxonomy" id="2584124"/>
    <lineage>
        <taxon>Bacteria</taxon>
        <taxon>Pseudomonadati</taxon>
        <taxon>Pseudomonadota</taxon>
        <taxon>Alphaproteobacteria</taxon>
        <taxon>Sphingomonadales</taxon>
        <taxon>Erythrobacteraceae</taxon>
        <taxon>Erythrobacter/Porphyrobacter group</taxon>
        <taxon>Erythrobacter</taxon>
    </lineage>
</organism>
<reference evidence="1 2" key="1">
    <citation type="submission" date="2019-06" db="EMBL/GenBank/DDBJ databases">
        <title>Erythrobacter insulae sp. nov., isolated from a tidal flat.</title>
        <authorList>
            <person name="Yoon J.-H."/>
        </authorList>
    </citation>
    <scope>NUCLEOTIDE SEQUENCE [LARGE SCALE GENOMIC DNA]</scope>
    <source>
        <strain evidence="1 2">JBTF-M21</strain>
    </source>
</reference>
<evidence type="ECO:0000313" key="1">
    <source>
        <dbReference type="EMBL" id="TRD11947.1"/>
    </source>
</evidence>
<dbReference type="Proteomes" id="UP000316343">
    <property type="component" value="Unassembled WGS sequence"/>
</dbReference>
<dbReference type="AlphaFoldDB" id="A0A547PCT3"/>
<sequence length="196" mass="21733">MIRSFLRFFRNPGALVCKTPFDFLRSAKKFAFPVPDWVSIFPDTVALRTDRLVGFEDASVKVRAHFLRKLVNENFKSPTCDAILHVADAGRRQTIGGRKNRFDHVRGIAQAIAGKGKANRSQVTVIYADNVRLAANQAGFREGFSAQTGRKIGRRRGQSGGTFGLKSVTAKLTMMPVFTVDPIVTLSRNGVGIRRH</sequence>
<accession>A0A547PCT3</accession>
<comment type="caution">
    <text evidence="1">The sequence shown here is derived from an EMBL/GenBank/DDBJ whole genome shotgun (WGS) entry which is preliminary data.</text>
</comment>
<protein>
    <submittedName>
        <fullName evidence="1">Uncharacterized protein</fullName>
    </submittedName>
</protein>
<dbReference type="RefSeq" id="WP_142788220.1">
    <property type="nucleotide sequence ID" value="NZ_VHJK01000001.1"/>
</dbReference>
<name>A0A547PCT3_9SPHN</name>
<gene>
    <name evidence="1" type="ORF">FGU71_08820</name>
</gene>
<proteinExistence type="predicted"/>
<evidence type="ECO:0000313" key="2">
    <source>
        <dbReference type="Proteomes" id="UP000316343"/>
    </source>
</evidence>